<sequence>MRTLFFAIITLITLNSCSESDNTPSPFVPVTITPVLIGKGNDISGLTQISLKITNQTDWNTLLSSMNSVSNTFAQTTIDFVNYDIIAIIDDERPCTNFSINIDSITEYENNITVQYSSSGDINNCFNAVVQPYHIVKIPKSSKPVIFQ</sequence>
<accession>A0A1M5BPJ7</accession>
<keyword evidence="3" id="KW-1185">Reference proteome</keyword>
<evidence type="ECO:0000313" key="2">
    <source>
        <dbReference type="EMBL" id="SHF44152.1"/>
    </source>
</evidence>
<reference evidence="2 3" key="1">
    <citation type="submission" date="2016-11" db="EMBL/GenBank/DDBJ databases">
        <authorList>
            <person name="Jaros S."/>
            <person name="Januszkiewicz K."/>
            <person name="Wedrychowicz H."/>
        </authorList>
    </citation>
    <scope>NUCLEOTIDE SEQUENCE [LARGE SCALE GENOMIC DNA]</scope>
    <source>
        <strain evidence="2 3">DSM 25660</strain>
    </source>
</reference>
<dbReference type="OrthoDB" id="1447404at2"/>
<dbReference type="Proteomes" id="UP000184147">
    <property type="component" value="Unassembled WGS sequence"/>
</dbReference>
<evidence type="ECO:0000313" key="3">
    <source>
        <dbReference type="Proteomes" id="UP000184147"/>
    </source>
</evidence>
<dbReference type="EMBL" id="FQVQ01000009">
    <property type="protein sequence ID" value="SHF44152.1"/>
    <property type="molecule type" value="Genomic_DNA"/>
</dbReference>
<protein>
    <submittedName>
        <fullName evidence="2">PrcB C-terminal</fullName>
    </submittedName>
</protein>
<dbReference type="STRING" id="1124188.SAMN05444377_10920"/>
<evidence type="ECO:0000259" key="1">
    <source>
        <dbReference type="Pfam" id="PF14343"/>
    </source>
</evidence>
<name>A0A1M5BPJ7_9FLAO</name>
<gene>
    <name evidence="2" type="ORF">SAMN05444377_10920</name>
</gene>
<dbReference type="InterPro" id="IPR025748">
    <property type="entry name" value="PrcB_C_dom"/>
</dbReference>
<feature type="domain" description="PrcB C-terminal" evidence="1">
    <location>
        <begin position="86"/>
        <end position="139"/>
    </location>
</feature>
<dbReference type="RefSeq" id="WP_073363404.1">
    <property type="nucleotide sequence ID" value="NZ_FQVQ01000009.1"/>
</dbReference>
<dbReference type="Pfam" id="PF14343">
    <property type="entry name" value="PrcB_C"/>
    <property type="match status" value="1"/>
</dbReference>
<organism evidence="2 3">
    <name type="scientific">Flavobacterium fontis</name>
    <dbReference type="NCBI Taxonomy" id="1124188"/>
    <lineage>
        <taxon>Bacteria</taxon>
        <taxon>Pseudomonadati</taxon>
        <taxon>Bacteroidota</taxon>
        <taxon>Flavobacteriia</taxon>
        <taxon>Flavobacteriales</taxon>
        <taxon>Flavobacteriaceae</taxon>
        <taxon>Flavobacterium</taxon>
    </lineage>
</organism>
<dbReference type="AlphaFoldDB" id="A0A1M5BPJ7"/>
<proteinExistence type="predicted"/>